<evidence type="ECO:0000313" key="2">
    <source>
        <dbReference type="EMBL" id="KJB18771.1"/>
    </source>
</evidence>
<dbReference type="InterPro" id="IPR025836">
    <property type="entry name" value="Zn_knuckle_CX2CX4HX4C"/>
</dbReference>
<dbReference type="AlphaFoldDB" id="A0A0D2QPA4"/>
<organism evidence="2 3">
    <name type="scientific">Gossypium raimondii</name>
    <name type="common">Peruvian cotton</name>
    <name type="synonym">Gossypium klotzschianum subsp. raimondii</name>
    <dbReference type="NCBI Taxonomy" id="29730"/>
    <lineage>
        <taxon>Eukaryota</taxon>
        <taxon>Viridiplantae</taxon>
        <taxon>Streptophyta</taxon>
        <taxon>Embryophyta</taxon>
        <taxon>Tracheophyta</taxon>
        <taxon>Spermatophyta</taxon>
        <taxon>Magnoliopsida</taxon>
        <taxon>eudicotyledons</taxon>
        <taxon>Gunneridae</taxon>
        <taxon>Pentapetalae</taxon>
        <taxon>rosids</taxon>
        <taxon>malvids</taxon>
        <taxon>Malvales</taxon>
        <taxon>Malvaceae</taxon>
        <taxon>Malvoideae</taxon>
        <taxon>Gossypium</taxon>
    </lineage>
</organism>
<reference evidence="2 3" key="1">
    <citation type="journal article" date="2012" name="Nature">
        <title>Repeated polyploidization of Gossypium genomes and the evolution of spinnable cotton fibres.</title>
        <authorList>
            <person name="Paterson A.H."/>
            <person name="Wendel J.F."/>
            <person name="Gundlach H."/>
            <person name="Guo H."/>
            <person name="Jenkins J."/>
            <person name="Jin D."/>
            <person name="Llewellyn D."/>
            <person name="Showmaker K.C."/>
            <person name="Shu S."/>
            <person name="Udall J."/>
            <person name="Yoo M.J."/>
            <person name="Byers R."/>
            <person name="Chen W."/>
            <person name="Doron-Faigenboim A."/>
            <person name="Duke M.V."/>
            <person name="Gong L."/>
            <person name="Grimwood J."/>
            <person name="Grover C."/>
            <person name="Grupp K."/>
            <person name="Hu G."/>
            <person name="Lee T.H."/>
            <person name="Li J."/>
            <person name="Lin L."/>
            <person name="Liu T."/>
            <person name="Marler B.S."/>
            <person name="Page J.T."/>
            <person name="Roberts A.W."/>
            <person name="Romanel E."/>
            <person name="Sanders W.S."/>
            <person name="Szadkowski E."/>
            <person name="Tan X."/>
            <person name="Tang H."/>
            <person name="Xu C."/>
            <person name="Wang J."/>
            <person name="Wang Z."/>
            <person name="Zhang D."/>
            <person name="Zhang L."/>
            <person name="Ashrafi H."/>
            <person name="Bedon F."/>
            <person name="Bowers J.E."/>
            <person name="Brubaker C.L."/>
            <person name="Chee P.W."/>
            <person name="Das S."/>
            <person name="Gingle A.R."/>
            <person name="Haigler C.H."/>
            <person name="Harker D."/>
            <person name="Hoffmann L.V."/>
            <person name="Hovav R."/>
            <person name="Jones D.C."/>
            <person name="Lemke C."/>
            <person name="Mansoor S."/>
            <person name="ur Rahman M."/>
            <person name="Rainville L.N."/>
            <person name="Rambani A."/>
            <person name="Reddy U.K."/>
            <person name="Rong J.K."/>
            <person name="Saranga Y."/>
            <person name="Scheffler B.E."/>
            <person name="Scheffler J.A."/>
            <person name="Stelly D.M."/>
            <person name="Triplett B.A."/>
            <person name="Van Deynze A."/>
            <person name="Vaslin M.F."/>
            <person name="Waghmare V.N."/>
            <person name="Walford S.A."/>
            <person name="Wright R.J."/>
            <person name="Zaki E.A."/>
            <person name="Zhang T."/>
            <person name="Dennis E.S."/>
            <person name="Mayer K.F."/>
            <person name="Peterson D.G."/>
            <person name="Rokhsar D.S."/>
            <person name="Wang X."/>
            <person name="Schmutz J."/>
        </authorList>
    </citation>
    <scope>NUCLEOTIDE SEQUENCE [LARGE SCALE GENOMIC DNA]</scope>
</reference>
<protein>
    <recommendedName>
        <fullName evidence="1">Zinc knuckle CX2CX4HX4C domain-containing protein</fullName>
    </recommendedName>
</protein>
<proteinExistence type="predicted"/>
<dbReference type="Pfam" id="PF14392">
    <property type="entry name" value="zf-CCHC_4"/>
    <property type="match status" value="1"/>
</dbReference>
<keyword evidence="3" id="KW-1185">Reference proteome</keyword>
<gene>
    <name evidence="2" type="ORF">B456_003G068500</name>
</gene>
<dbReference type="OMA" id="RIKECND"/>
<evidence type="ECO:0000313" key="3">
    <source>
        <dbReference type="Proteomes" id="UP000032304"/>
    </source>
</evidence>
<evidence type="ECO:0000259" key="1">
    <source>
        <dbReference type="Pfam" id="PF14392"/>
    </source>
</evidence>
<dbReference type="Proteomes" id="UP000032304">
    <property type="component" value="Chromosome 3"/>
</dbReference>
<name>A0A0D2QPA4_GOSRA</name>
<feature type="domain" description="Zinc knuckle CX2CX4HX4C" evidence="1">
    <location>
        <begin position="60"/>
        <end position="107"/>
    </location>
</feature>
<dbReference type="EMBL" id="CM001742">
    <property type="protein sequence ID" value="KJB18771.1"/>
    <property type="molecule type" value="Genomic_DNA"/>
</dbReference>
<dbReference type="Gramene" id="KJB18771">
    <property type="protein sequence ID" value="KJB18771"/>
    <property type="gene ID" value="B456_003G068500"/>
</dbReference>
<accession>A0A0D2QPA4</accession>
<sequence>MDKLMERSSLRLVNSSFGLKAGPCLLECKRNNLTHAIGSTFGGIISSELIRDFCHIKVELDVQKPLRRGIFILVGSQENLWVIFNYENLSGFCFGCGCMAHRRIKECNDTPANFKELPEDDLPFSLALKAESNLMGKVNM</sequence>